<reference evidence="1 2" key="1">
    <citation type="submission" date="2017-07" db="EMBL/GenBank/DDBJ databases">
        <title>Sandarakinorhabdus cyanobacteriorum sp. nov., a novel bacterium isolated from cyanobacterial aggregates in a eutrophic lake.</title>
        <authorList>
            <person name="Cai H."/>
        </authorList>
    </citation>
    <scope>NUCLEOTIDE SEQUENCE [LARGE SCALE GENOMIC DNA]</scope>
    <source>
        <strain evidence="1 2">TH057</strain>
    </source>
</reference>
<dbReference type="Proteomes" id="UP000216991">
    <property type="component" value="Unassembled WGS sequence"/>
</dbReference>
<gene>
    <name evidence="1" type="ORF">CHU93_10410</name>
</gene>
<name>A0A255YEP5_9SPHN</name>
<accession>A0A255YEP5</accession>
<dbReference type="RefSeq" id="WP_086117078.1">
    <property type="nucleotide sequence ID" value="NZ_NOXT01000113.1"/>
</dbReference>
<dbReference type="EMBL" id="NOXT01000113">
    <property type="protein sequence ID" value="OYQ27668.1"/>
    <property type="molecule type" value="Genomic_DNA"/>
</dbReference>
<evidence type="ECO:0000313" key="2">
    <source>
        <dbReference type="Proteomes" id="UP000216991"/>
    </source>
</evidence>
<proteinExistence type="predicted"/>
<dbReference type="AlphaFoldDB" id="A0A255YEP5"/>
<comment type="caution">
    <text evidence="1">The sequence shown here is derived from an EMBL/GenBank/DDBJ whole genome shotgun (WGS) entry which is preliminary data.</text>
</comment>
<protein>
    <submittedName>
        <fullName evidence="1">Uncharacterized protein</fullName>
    </submittedName>
</protein>
<organism evidence="1 2">
    <name type="scientific">Sandarakinorhabdus cyanobacteriorum</name>
    <dbReference type="NCBI Taxonomy" id="1981098"/>
    <lineage>
        <taxon>Bacteria</taxon>
        <taxon>Pseudomonadati</taxon>
        <taxon>Pseudomonadota</taxon>
        <taxon>Alphaproteobacteria</taxon>
        <taxon>Sphingomonadales</taxon>
        <taxon>Sphingosinicellaceae</taxon>
        <taxon>Sandarakinorhabdus</taxon>
    </lineage>
</organism>
<evidence type="ECO:0000313" key="1">
    <source>
        <dbReference type="EMBL" id="OYQ27668.1"/>
    </source>
</evidence>
<keyword evidence="2" id="KW-1185">Reference proteome</keyword>
<sequence>MPDNVTAPAVGVAFATDEIAGVHWPFAKLAFGAADAAVRVADADGFRLPVSVPTLATSTRAYDFAAGQRLTTAGSGQVRSAAVAAAEVLLHASVRGFFRVGDAAVAASVGAGSIPLAADEKFHLRIAPGQFLSFIRDGAADGSLTIVPVAP</sequence>